<dbReference type="Pfam" id="PF07883">
    <property type="entry name" value="Cupin_2"/>
    <property type="match status" value="1"/>
</dbReference>
<proteinExistence type="predicted"/>
<keyword evidence="6" id="KW-1185">Reference proteome</keyword>
<dbReference type="PROSITE" id="PS00041">
    <property type="entry name" value="HTH_ARAC_FAMILY_1"/>
    <property type="match status" value="1"/>
</dbReference>
<dbReference type="PANTHER" id="PTHR43280">
    <property type="entry name" value="ARAC-FAMILY TRANSCRIPTIONAL REGULATOR"/>
    <property type="match status" value="1"/>
</dbReference>
<dbReference type="RefSeq" id="WP_015393299.1">
    <property type="nucleotide sequence ID" value="NC_020291.1"/>
</dbReference>
<dbReference type="eggNOG" id="COG2207">
    <property type="taxonomic scope" value="Bacteria"/>
</dbReference>
<accession>M1MQG0</accession>
<dbReference type="eggNOG" id="COG1917">
    <property type="taxonomic scope" value="Bacteria"/>
</dbReference>
<dbReference type="EMBL" id="CP004121">
    <property type="protein sequence ID" value="AGF56981.1"/>
    <property type="molecule type" value="Genomic_DNA"/>
</dbReference>
<evidence type="ECO:0000256" key="3">
    <source>
        <dbReference type="ARBA" id="ARBA00023163"/>
    </source>
</evidence>
<feature type="domain" description="HTH araC/xylS-type" evidence="4">
    <location>
        <begin position="248"/>
        <end position="345"/>
    </location>
</feature>
<dbReference type="InterPro" id="IPR020449">
    <property type="entry name" value="Tscrpt_reg_AraC-type_HTH"/>
</dbReference>
<name>M1MQG0_9CLOT</name>
<dbReference type="SUPFAM" id="SSF46689">
    <property type="entry name" value="Homeodomain-like"/>
    <property type="match status" value="1"/>
</dbReference>
<dbReference type="Proteomes" id="UP000011728">
    <property type="component" value="Chromosome"/>
</dbReference>
<evidence type="ECO:0000256" key="1">
    <source>
        <dbReference type="ARBA" id="ARBA00023015"/>
    </source>
</evidence>
<dbReference type="InterPro" id="IPR018060">
    <property type="entry name" value="HTH_AraC"/>
</dbReference>
<evidence type="ECO:0000256" key="2">
    <source>
        <dbReference type="ARBA" id="ARBA00023125"/>
    </source>
</evidence>
<dbReference type="InterPro" id="IPR018062">
    <property type="entry name" value="HTH_AraC-typ_CS"/>
</dbReference>
<dbReference type="PATRIC" id="fig|931276.5.peg.3242"/>
<dbReference type="Gene3D" id="2.60.120.10">
    <property type="entry name" value="Jelly Rolls"/>
    <property type="match status" value="1"/>
</dbReference>
<dbReference type="STRING" id="36745.CLSAP_30280"/>
<dbReference type="HOGENOM" id="CLU_000445_88_0_9"/>
<keyword evidence="3" id="KW-0804">Transcription</keyword>
<reference evidence="5 6" key="1">
    <citation type="submission" date="2013-02" db="EMBL/GenBank/DDBJ databases">
        <title>Genome sequence of Clostridium saccharoperbutylacetonicum N1-4(HMT).</title>
        <authorList>
            <person name="Poehlein A."/>
            <person name="Daniel R."/>
        </authorList>
    </citation>
    <scope>NUCLEOTIDE SEQUENCE [LARGE SCALE GENOMIC DNA]</scope>
    <source>
        <strain evidence="6">N1-4(HMT)</strain>
    </source>
</reference>
<dbReference type="PRINTS" id="PR00032">
    <property type="entry name" value="HTHARAC"/>
</dbReference>
<dbReference type="GO" id="GO:0043565">
    <property type="term" value="F:sequence-specific DNA binding"/>
    <property type="evidence" value="ECO:0007669"/>
    <property type="project" value="InterPro"/>
</dbReference>
<dbReference type="InterPro" id="IPR014710">
    <property type="entry name" value="RmlC-like_jellyroll"/>
</dbReference>
<dbReference type="InterPro" id="IPR011051">
    <property type="entry name" value="RmlC_Cupin_sf"/>
</dbReference>
<gene>
    <name evidence="5" type="ORF">Cspa_c32200</name>
</gene>
<dbReference type="AlphaFoldDB" id="M1MQG0"/>
<sequence>MNLMELDKFLKEYTEDELYYKKFYLAKQNPNTYKTFMDNLDIEYIKKLRLLIPGVDHGIDPSFMPEDILFVEKKNHNVIALKHYRYTPEFNHKHSFFEMSYVYSGSFKQDISGDEINFNEGDLYILPPNVEHSVGIYDDTVLVNFLIRRSTFNDTFLEVLSEENILSAFFTKILYTKNYNNYIIFHTNNNPEIKKILCEMIIEDFENKKYSNKILDNQIMILFANLLRNDINKVELPQELQKTNKQLASIISYIQGNYKTITLNDLSNEFHFSIPYLSKLIKKTTGHTFKEMIQTLKLNKAIELLSSTDLKIRDISDAIGYENDTHFIRTFKKVYGISPNQYRDQIQNVID</sequence>
<organism evidence="5 6">
    <name type="scientific">Clostridium saccharoperbutylacetonicum N1-4(HMT)</name>
    <dbReference type="NCBI Taxonomy" id="931276"/>
    <lineage>
        <taxon>Bacteria</taxon>
        <taxon>Bacillati</taxon>
        <taxon>Bacillota</taxon>
        <taxon>Clostridia</taxon>
        <taxon>Eubacteriales</taxon>
        <taxon>Clostridiaceae</taxon>
        <taxon>Clostridium</taxon>
    </lineage>
</organism>
<evidence type="ECO:0000259" key="4">
    <source>
        <dbReference type="PROSITE" id="PS01124"/>
    </source>
</evidence>
<dbReference type="KEGG" id="csr:Cspa_c32200"/>
<dbReference type="InterPro" id="IPR013096">
    <property type="entry name" value="Cupin_2"/>
</dbReference>
<dbReference type="OrthoDB" id="2562023at2"/>
<dbReference type="InterPro" id="IPR009057">
    <property type="entry name" value="Homeodomain-like_sf"/>
</dbReference>
<evidence type="ECO:0000313" key="6">
    <source>
        <dbReference type="Proteomes" id="UP000011728"/>
    </source>
</evidence>
<dbReference type="PROSITE" id="PS01124">
    <property type="entry name" value="HTH_ARAC_FAMILY_2"/>
    <property type="match status" value="1"/>
</dbReference>
<dbReference type="SMART" id="SM00342">
    <property type="entry name" value="HTH_ARAC"/>
    <property type="match status" value="1"/>
</dbReference>
<dbReference type="GO" id="GO:0003700">
    <property type="term" value="F:DNA-binding transcription factor activity"/>
    <property type="evidence" value="ECO:0007669"/>
    <property type="project" value="InterPro"/>
</dbReference>
<keyword evidence="1" id="KW-0805">Transcription regulation</keyword>
<dbReference type="Pfam" id="PF12833">
    <property type="entry name" value="HTH_18"/>
    <property type="match status" value="1"/>
</dbReference>
<keyword evidence="2" id="KW-0238">DNA-binding</keyword>
<protein>
    <submittedName>
        <fullName evidence="5">Transcriptional regulator, AraC family</fullName>
    </submittedName>
</protein>
<dbReference type="SUPFAM" id="SSF51182">
    <property type="entry name" value="RmlC-like cupins"/>
    <property type="match status" value="1"/>
</dbReference>
<dbReference type="Gene3D" id="1.10.10.60">
    <property type="entry name" value="Homeodomain-like"/>
    <property type="match status" value="2"/>
</dbReference>
<evidence type="ECO:0000313" key="5">
    <source>
        <dbReference type="EMBL" id="AGF56981.1"/>
    </source>
</evidence>
<dbReference type="PANTHER" id="PTHR43280:SF28">
    <property type="entry name" value="HTH-TYPE TRANSCRIPTIONAL ACTIVATOR RHAS"/>
    <property type="match status" value="1"/>
</dbReference>